<evidence type="ECO:0000256" key="7">
    <source>
        <dbReference type="ARBA" id="ARBA00022989"/>
    </source>
</evidence>
<dbReference type="GO" id="GO:0016758">
    <property type="term" value="F:hexosyltransferase activity"/>
    <property type="evidence" value="ECO:0007669"/>
    <property type="project" value="InterPro"/>
</dbReference>
<evidence type="ECO:0000256" key="1">
    <source>
        <dbReference type="ARBA" id="ARBA00004323"/>
    </source>
</evidence>
<dbReference type="Proteomes" id="UP001176961">
    <property type="component" value="Unassembled WGS sequence"/>
</dbReference>
<evidence type="ECO:0000256" key="10">
    <source>
        <dbReference type="RuleBase" id="RU363063"/>
    </source>
</evidence>
<comment type="subcellular location">
    <subcellularLocation>
        <location evidence="1 10">Golgi apparatus membrane</location>
        <topology evidence="1 10">Single-pass type II membrane protein</topology>
    </subcellularLocation>
</comment>
<dbReference type="Pfam" id="PF01762">
    <property type="entry name" value="Galactosyl_T"/>
    <property type="match status" value="1"/>
</dbReference>
<comment type="caution">
    <text evidence="11">The sequence shown here is derived from an EMBL/GenBank/DDBJ whole genome shotgun (WGS) entry which is preliminary data.</text>
</comment>
<evidence type="ECO:0000256" key="6">
    <source>
        <dbReference type="ARBA" id="ARBA00022968"/>
    </source>
</evidence>
<reference evidence="11" key="1">
    <citation type="submission" date="2023-07" db="EMBL/GenBank/DDBJ databases">
        <authorList>
            <consortium name="CYATHOMIX"/>
        </authorList>
    </citation>
    <scope>NUCLEOTIDE SEQUENCE</scope>
    <source>
        <strain evidence="11">N/A</strain>
    </source>
</reference>
<dbReference type="GO" id="GO:0006493">
    <property type="term" value="P:protein O-linked glycosylation"/>
    <property type="evidence" value="ECO:0007669"/>
    <property type="project" value="TreeGrafter"/>
</dbReference>
<proteinExistence type="inferred from homology"/>
<dbReference type="PANTHER" id="PTHR11214:SF378">
    <property type="entry name" value="BETA-1,3-GALACTOSYLTRANSFERASE 4"/>
    <property type="match status" value="1"/>
</dbReference>
<dbReference type="AlphaFoldDB" id="A0AA36HI52"/>
<evidence type="ECO:0000256" key="9">
    <source>
        <dbReference type="ARBA" id="ARBA00023136"/>
    </source>
</evidence>
<dbReference type="PANTHER" id="PTHR11214">
    <property type="entry name" value="BETA-1,3-N-ACETYLGLUCOSAMINYLTRANSFERASE"/>
    <property type="match status" value="1"/>
</dbReference>
<dbReference type="InterPro" id="IPR002659">
    <property type="entry name" value="Glyco_trans_31"/>
</dbReference>
<keyword evidence="8 10" id="KW-0333">Golgi apparatus</keyword>
<organism evidence="11 12">
    <name type="scientific">Cylicocyclus nassatus</name>
    <name type="common">Nematode worm</name>
    <dbReference type="NCBI Taxonomy" id="53992"/>
    <lineage>
        <taxon>Eukaryota</taxon>
        <taxon>Metazoa</taxon>
        <taxon>Ecdysozoa</taxon>
        <taxon>Nematoda</taxon>
        <taxon>Chromadorea</taxon>
        <taxon>Rhabditida</taxon>
        <taxon>Rhabditina</taxon>
        <taxon>Rhabditomorpha</taxon>
        <taxon>Strongyloidea</taxon>
        <taxon>Strongylidae</taxon>
        <taxon>Cylicocyclus</taxon>
    </lineage>
</organism>
<evidence type="ECO:0000256" key="4">
    <source>
        <dbReference type="ARBA" id="ARBA00022679"/>
    </source>
</evidence>
<keyword evidence="6" id="KW-0735">Signal-anchor</keyword>
<dbReference type="EMBL" id="CATQJL010000326">
    <property type="protein sequence ID" value="CAJ0610572.1"/>
    <property type="molecule type" value="Genomic_DNA"/>
</dbReference>
<keyword evidence="12" id="KW-1185">Reference proteome</keyword>
<evidence type="ECO:0000256" key="3">
    <source>
        <dbReference type="ARBA" id="ARBA00022676"/>
    </source>
</evidence>
<gene>
    <name evidence="11" type="ORF">CYNAS_LOCUS22555</name>
</gene>
<keyword evidence="9" id="KW-0472">Membrane</keyword>
<evidence type="ECO:0000256" key="5">
    <source>
        <dbReference type="ARBA" id="ARBA00022692"/>
    </source>
</evidence>
<evidence type="ECO:0000256" key="2">
    <source>
        <dbReference type="ARBA" id="ARBA00008661"/>
    </source>
</evidence>
<keyword evidence="3 10" id="KW-0328">Glycosyltransferase</keyword>
<accession>A0AA36HI52</accession>
<dbReference type="GO" id="GO:0000139">
    <property type="term" value="C:Golgi membrane"/>
    <property type="evidence" value="ECO:0007669"/>
    <property type="project" value="UniProtKB-SubCell"/>
</dbReference>
<keyword evidence="5" id="KW-0812">Transmembrane</keyword>
<evidence type="ECO:0000313" key="11">
    <source>
        <dbReference type="EMBL" id="CAJ0610572.1"/>
    </source>
</evidence>
<comment type="similarity">
    <text evidence="2 10">Belongs to the glycosyltransferase 31 family.</text>
</comment>
<keyword evidence="7" id="KW-1133">Transmembrane helix</keyword>
<protein>
    <recommendedName>
        <fullName evidence="10">Hexosyltransferase</fullName>
        <ecNumber evidence="10">2.4.1.-</ecNumber>
    </recommendedName>
</protein>
<evidence type="ECO:0000313" key="12">
    <source>
        <dbReference type="Proteomes" id="UP001176961"/>
    </source>
</evidence>
<evidence type="ECO:0000256" key="8">
    <source>
        <dbReference type="ARBA" id="ARBA00023034"/>
    </source>
</evidence>
<dbReference type="Gene3D" id="3.90.550.50">
    <property type="match status" value="1"/>
</dbReference>
<sequence>MLYRTAANYFLLESHRPSPSPLKLTILQIAWVLPYLMLANYLERSLLPLRLVCYTQNDLLSSLPLRNDITECVRHYFGRRSPDAHCTFSSTPKVVLRPSLPEQLERILFIRTGPKSLDYRNFIRETWKPQVDPIAKVIFVCAKGGNVKAEADKYKDILQFDFADSYYNLSLKMMAIYGFVLSEMPSVRDIIVTNDDTIVNATALAQLVPSKRDGPWMLGKVSRGYPRLFMPWLPWHVPGQMYPNLCYPRFTQGSSYIVSRTGAQQLLHNICKTPFVHLDDILMGVIASCSHLPLLHHNGFDKHILEDFVVYHYQYSRHSPTYLRQLWSTL</sequence>
<name>A0AA36HI52_CYLNA</name>
<dbReference type="EC" id="2.4.1.-" evidence="10"/>
<keyword evidence="4" id="KW-0808">Transferase</keyword>